<comment type="caution">
    <text evidence="2">The sequence shown here is derived from an EMBL/GenBank/DDBJ whole genome shotgun (WGS) entry which is preliminary data.</text>
</comment>
<dbReference type="EMBL" id="LIZX01000037">
    <property type="protein sequence ID" value="KPJ68892.1"/>
    <property type="molecule type" value="Genomic_DNA"/>
</dbReference>
<dbReference type="Proteomes" id="UP000051861">
    <property type="component" value="Unassembled WGS sequence"/>
</dbReference>
<evidence type="ECO:0000313" key="3">
    <source>
        <dbReference type="Proteomes" id="UP000051861"/>
    </source>
</evidence>
<proteinExistence type="predicted"/>
<gene>
    <name evidence="2" type="ORF">AMJ44_05250</name>
</gene>
<keyword evidence="1" id="KW-1133">Transmembrane helix</keyword>
<evidence type="ECO:0000313" key="2">
    <source>
        <dbReference type="EMBL" id="KPJ68892.1"/>
    </source>
</evidence>
<sequence>MLILLKIVTFLSGLIALVVGLAMLVFFEKFVEINDHINRNYFVGEVYDVGAFKIERWLFDRNYLLSLIFLFSGLLLLVIFSLYVFY</sequence>
<name>A0A0S7Y439_UNCSA</name>
<feature type="transmembrane region" description="Helical" evidence="1">
    <location>
        <begin position="63"/>
        <end position="85"/>
    </location>
</feature>
<dbReference type="AlphaFoldDB" id="A0A0S7Y439"/>
<evidence type="ECO:0000256" key="1">
    <source>
        <dbReference type="SAM" id="Phobius"/>
    </source>
</evidence>
<accession>A0A0S7Y439</accession>
<keyword evidence="1" id="KW-0472">Membrane</keyword>
<feature type="transmembrane region" description="Helical" evidence="1">
    <location>
        <begin position="7"/>
        <end position="27"/>
    </location>
</feature>
<organism evidence="2 3">
    <name type="scientific">candidate division WOR-1 bacterium DG_54_3</name>
    <dbReference type="NCBI Taxonomy" id="1703775"/>
    <lineage>
        <taxon>Bacteria</taxon>
        <taxon>Bacillati</taxon>
        <taxon>Saganbacteria</taxon>
    </lineage>
</organism>
<reference evidence="2 3" key="1">
    <citation type="journal article" date="2015" name="Microbiome">
        <title>Genomic resolution of linkages in carbon, nitrogen, and sulfur cycling among widespread estuary sediment bacteria.</title>
        <authorList>
            <person name="Baker B.J."/>
            <person name="Lazar C.S."/>
            <person name="Teske A.P."/>
            <person name="Dick G.J."/>
        </authorList>
    </citation>
    <scope>NUCLEOTIDE SEQUENCE [LARGE SCALE GENOMIC DNA]</scope>
    <source>
        <strain evidence="2">DG_54_3</strain>
    </source>
</reference>
<keyword evidence="1" id="KW-0812">Transmembrane</keyword>
<protein>
    <submittedName>
        <fullName evidence="2">Uncharacterized protein</fullName>
    </submittedName>
</protein>